<comment type="catalytic activity">
    <reaction evidence="10">
        <text>a 2'-deoxyribonucleoside 5'-diphosphate + [thioredoxin]-disulfide + H2O = a ribonucleoside 5'-diphosphate + [thioredoxin]-dithiol</text>
        <dbReference type="Rhea" id="RHEA:23252"/>
        <dbReference type="Rhea" id="RHEA-COMP:10698"/>
        <dbReference type="Rhea" id="RHEA-COMP:10700"/>
        <dbReference type="ChEBI" id="CHEBI:15377"/>
        <dbReference type="ChEBI" id="CHEBI:29950"/>
        <dbReference type="ChEBI" id="CHEBI:50058"/>
        <dbReference type="ChEBI" id="CHEBI:57930"/>
        <dbReference type="ChEBI" id="CHEBI:73316"/>
        <dbReference type="EC" id="1.17.4.1"/>
    </reaction>
</comment>
<comment type="similarity">
    <text evidence="1 10">Belongs to the ribonucleoside diphosphate reductase large chain family.</text>
</comment>
<keyword evidence="7 10" id="KW-0215">Deoxyribonucleotide synthesis</keyword>
<evidence type="ECO:0000256" key="4">
    <source>
        <dbReference type="ARBA" id="ARBA00022741"/>
    </source>
</evidence>
<dbReference type="InterPro" id="IPR013509">
    <property type="entry name" value="RNR_lsu_N"/>
</dbReference>
<dbReference type="Pfam" id="PF03477">
    <property type="entry name" value="ATP-cone"/>
    <property type="match status" value="1"/>
</dbReference>
<dbReference type="GO" id="GO:0005971">
    <property type="term" value="C:ribonucleoside-diphosphate reductase complex"/>
    <property type="evidence" value="ECO:0007669"/>
    <property type="project" value="TreeGrafter"/>
</dbReference>
<protein>
    <recommendedName>
        <fullName evidence="10">Ribonucleoside-diphosphate reductase</fullName>
        <ecNumber evidence="10">1.17.4.1</ecNumber>
    </recommendedName>
</protein>
<dbReference type="Gene3D" id="3.20.70.20">
    <property type="match status" value="1"/>
</dbReference>
<dbReference type="InterPro" id="IPR013346">
    <property type="entry name" value="NrdE_NrdA_C"/>
</dbReference>
<dbReference type="PROSITE" id="PS51161">
    <property type="entry name" value="ATP_CONE"/>
    <property type="match status" value="1"/>
</dbReference>
<dbReference type="FunFam" id="3.20.70.20:FF:000010">
    <property type="entry name" value="Ribonucleoside-diphosphate reductase"/>
    <property type="match status" value="1"/>
</dbReference>
<dbReference type="SUPFAM" id="SSF51998">
    <property type="entry name" value="PFL-like glycyl radical enzymes"/>
    <property type="match status" value="1"/>
</dbReference>
<organism evidence="13 14">
    <name type="scientific">Cardiocondyla obscurior</name>
    <dbReference type="NCBI Taxonomy" id="286306"/>
    <lineage>
        <taxon>Eukaryota</taxon>
        <taxon>Metazoa</taxon>
        <taxon>Ecdysozoa</taxon>
        <taxon>Arthropoda</taxon>
        <taxon>Hexapoda</taxon>
        <taxon>Insecta</taxon>
        <taxon>Pterygota</taxon>
        <taxon>Neoptera</taxon>
        <taxon>Endopterygota</taxon>
        <taxon>Hymenoptera</taxon>
        <taxon>Apocrita</taxon>
        <taxon>Aculeata</taxon>
        <taxon>Formicoidea</taxon>
        <taxon>Formicidae</taxon>
        <taxon>Myrmicinae</taxon>
        <taxon>Cardiocondyla</taxon>
    </lineage>
</organism>
<evidence type="ECO:0000256" key="11">
    <source>
        <dbReference type="SAM" id="MobiDB-lite"/>
    </source>
</evidence>
<comment type="caution">
    <text evidence="13">The sequence shown here is derived from an EMBL/GenBank/DDBJ whole genome shotgun (WGS) entry which is preliminary data.</text>
</comment>
<dbReference type="PANTHER" id="PTHR11573:SF6">
    <property type="entry name" value="RIBONUCLEOSIDE-DIPHOSPHATE REDUCTASE LARGE SUBUNIT"/>
    <property type="match status" value="1"/>
</dbReference>
<feature type="compositionally biased region" description="Basic and acidic residues" evidence="11">
    <location>
        <begin position="814"/>
        <end position="830"/>
    </location>
</feature>
<comment type="function">
    <text evidence="8 10">Provides the precursors necessary for DNA synthesis. Catalyzes the biosynthesis of deoxyribonucleotides from the corresponding ribonucleotides.</text>
</comment>
<dbReference type="PANTHER" id="PTHR11573">
    <property type="entry name" value="RIBONUCLEOSIDE-DIPHOSPHATE REDUCTASE LARGE CHAIN"/>
    <property type="match status" value="1"/>
</dbReference>
<dbReference type="SUPFAM" id="SSF48168">
    <property type="entry name" value="R1 subunit of ribonucleotide reductase, N-terminal domain"/>
    <property type="match status" value="1"/>
</dbReference>
<comment type="subunit">
    <text evidence="2">Heterodimer of a large and a small subunit.</text>
</comment>
<dbReference type="EMBL" id="JADYXP020000001">
    <property type="protein sequence ID" value="KAL0134315.1"/>
    <property type="molecule type" value="Genomic_DNA"/>
</dbReference>
<evidence type="ECO:0000256" key="1">
    <source>
        <dbReference type="ARBA" id="ARBA00010406"/>
    </source>
</evidence>
<keyword evidence="14" id="KW-1185">Reference proteome</keyword>
<dbReference type="Pfam" id="PF02867">
    <property type="entry name" value="Ribonuc_red_lgC"/>
    <property type="match status" value="1"/>
</dbReference>
<evidence type="ECO:0000256" key="5">
    <source>
        <dbReference type="ARBA" id="ARBA00022840"/>
    </source>
</evidence>
<evidence type="ECO:0000256" key="10">
    <source>
        <dbReference type="RuleBase" id="RU003410"/>
    </source>
</evidence>
<accession>A0AAW2H404</accession>
<dbReference type="EC" id="1.17.4.1" evidence="10"/>
<feature type="compositionally biased region" description="Basic and acidic residues" evidence="11">
    <location>
        <begin position="867"/>
        <end position="898"/>
    </location>
</feature>
<dbReference type="PRINTS" id="PR01183">
    <property type="entry name" value="RIBORDTASEM1"/>
</dbReference>
<dbReference type="GO" id="GO:0005524">
    <property type="term" value="F:ATP binding"/>
    <property type="evidence" value="ECO:0007669"/>
    <property type="project" value="UniProtKB-UniRule"/>
</dbReference>
<keyword evidence="3" id="KW-0021">Allosteric enzyme</keyword>
<name>A0AAW2H404_9HYME</name>
<dbReference type="Pfam" id="PF00317">
    <property type="entry name" value="Ribonuc_red_lgN"/>
    <property type="match status" value="1"/>
</dbReference>
<evidence type="ECO:0000259" key="12">
    <source>
        <dbReference type="PROSITE" id="PS51161"/>
    </source>
</evidence>
<dbReference type="CDD" id="cd01679">
    <property type="entry name" value="RNR_I"/>
    <property type="match status" value="1"/>
</dbReference>
<evidence type="ECO:0000256" key="3">
    <source>
        <dbReference type="ARBA" id="ARBA00022533"/>
    </source>
</evidence>
<evidence type="ECO:0000256" key="9">
    <source>
        <dbReference type="PROSITE-ProRule" id="PRU00492"/>
    </source>
</evidence>
<dbReference type="GO" id="GO:0009263">
    <property type="term" value="P:deoxyribonucleotide biosynthetic process"/>
    <property type="evidence" value="ECO:0007669"/>
    <property type="project" value="UniProtKB-KW"/>
</dbReference>
<dbReference type="InterPro" id="IPR039718">
    <property type="entry name" value="Rrm1"/>
</dbReference>
<proteinExistence type="inferred from homology"/>
<dbReference type="AlphaFoldDB" id="A0AAW2H404"/>
<dbReference type="Proteomes" id="UP001430953">
    <property type="component" value="Unassembled WGS sequence"/>
</dbReference>
<evidence type="ECO:0000313" key="13">
    <source>
        <dbReference type="EMBL" id="KAL0134315.1"/>
    </source>
</evidence>
<feature type="region of interest" description="Disordered" evidence="11">
    <location>
        <begin position="786"/>
        <end position="898"/>
    </location>
</feature>
<dbReference type="InterPro" id="IPR000788">
    <property type="entry name" value="RNR_lg_C"/>
</dbReference>
<sequence>MDLCKKFGKLSSTSSNNFILKMPSKETARGKMHVIKRNGRKEDVHFDKITSRIAKQCYNLDMNYVDPSAVAIQVIRGLYSGVTTVILDNLAAETAATMATNHPDYAILAARIDVSNLHKETKKSFSEVMHDLYYAKNPITNEHTSIISEHYYNIIKNNADKLDSAIIYDRDFNYNYIGFKTLERSYLLKINGKIVERPQHMLMRVAVGIHENDIDKAIETYNYLSERYFTHASPTLFNACTNNQQMSSCFLLTLDDDSIKGIYSMLKKCSLISKYAGGIGLNVHCIRAKSAEDTNTTNGLVSVLKLYNEIAIYVDQGGNKRPGAFAIYLEPWHADIFDFLELKRNIGDGNMRARDLFYGLWIPDLFMERVYNDETWSLMCPHESPGLADVWGDKFKELYTRYEKEGRYRKQVEARTVWVAILRSQVETGTPYMLYKDNCNRKSNHQHVGTIKCSNLCTEILQYSGPGEVAVCNLASIAVNMFVNTETKTFDFDKLKTVAKIVTRNLDKVIDVNFYPIEETRTSNQRHRPIGIGIQGLADAFLLMRYPFESKEAKELNIKIFETLYYGALEASCELAEEKGTYETYQGSPVSKGILQYDMWNVKPTNLWDWDKLKEKIAKHGVRNSLLLAPMPTASTAQILGNNESIEAYTSNIYVRRVLSGEFVIVNPHLLRDLTAKGLWDEDMQNEILANFGSVQNIDRIPDDLKVLYKTVWEIPQKVILEMAADRGAFIDQSQSLNIHIGDPTTEKLTSMHFYGWKSGLKTGMYYLRTKPAANPIQFTVDQSKLQNRDSVASSNSSSSTIDNTVDSSPIQSPKKDVNDDDNAEKRKQLNEQASGNQRELARAKNLKKTVKKAASEQDSNKGLSLEQRKARDAERMREKQLKKQQGEPADKSKQVAR</sequence>
<dbReference type="GO" id="GO:0004748">
    <property type="term" value="F:ribonucleoside-diphosphate reductase activity, thioredoxin disulfide as acceptor"/>
    <property type="evidence" value="ECO:0007669"/>
    <property type="project" value="UniProtKB-EC"/>
</dbReference>
<gene>
    <name evidence="13" type="ORF">PUN28_001250</name>
</gene>
<evidence type="ECO:0000256" key="6">
    <source>
        <dbReference type="ARBA" id="ARBA00023002"/>
    </source>
</evidence>
<dbReference type="PROSITE" id="PS00089">
    <property type="entry name" value="RIBORED_LARGE"/>
    <property type="match status" value="1"/>
</dbReference>
<evidence type="ECO:0000256" key="2">
    <source>
        <dbReference type="ARBA" id="ARBA00011771"/>
    </source>
</evidence>
<evidence type="ECO:0000256" key="7">
    <source>
        <dbReference type="ARBA" id="ARBA00023116"/>
    </source>
</evidence>
<keyword evidence="6 10" id="KW-0560">Oxidoreductase</keyword>
<keyword evidence="4 9" id="KW-0547">Nucleotide-binding</keyword>
<feature type="domain" description="ATP-cone" evidence="12">
    <location>
        <begin position="32"/>
        <end position="123"/>
    </location>
</feature>
<dbReference type="InterPro" id="IPR008926">
    <property type="entry name" value="RNR_R1-su_N"/>
</dbReference>
<dbReference type="NCBIfam" id="TIGR02506">
    <property type="entry name" value="NrdE_NrdA"/>
    <property type="match status" value="1"/>
</dbReference>
<evidence type="ECO:0000313" key="14">
    <source>
        <dbReference type="Proteomes" id="UP001430953"/>
    </source>
</evidence>
<evidence type="ECO:0000256" key="8">
    <source>
        <dbReference type="ARBA" id="ARBA00024942"/>
    </source>
</evidence>
<dbReference type="InterPro" id="IPR005144">
    <property type="entry name" value="ATP-cone_dom"/>
</dbReference>
<keyword evidence="5 9" id="KW-0067">ATP-binding</keyword>
<feature type="compositionally biased region" description="Low complexity" evidence="11">
    <location>
        <begin position="791"/>
        <end position="809"/>
    </location>
</feature>
<reference evidence="13 14" key="1">
    <citation type="submission" date="2023-03" db="EMBL/GenBank/DDBJ databases">
        <title>High recombination rates correlate with genetic variation in Cardiocondyla obscurior ants.</title>
        <authorList>
            <person name="Errbii M."/>
        </authorList>
    </citation>
    <scope>NUCLEOTIDE SEQUENCE [LARGE SCALE GENOMIC DNA]</scope>
    <source>
        <strain evidence="13">Alpha-2009</strain>
        <tissue evidence="13">Whole body</tissue>
    </source>
</reference>